<dbReference type="Pfam" id="PF00082">
    <property type="entry name" value="Peptidase_S8"/>
    <property type="match status" value="2"/>
</dbReference>
<feature type="active site" description="Charge relay system" evidence="5 6">
    <location>
        <position position="575"/>
    </location>
</feature>
<dbReference type="PATRIC" id="fig|679199.3.peg.495"/>
<dbReference type="STRING" id="679199.HMPREF9332_00474"/>
<organism evidence="8 9">
    <name type="scientific">Alloprevotella rava F0323</name>
    <dbReference type="NCBI Taxonomy" id="679199"/>
    <lineage>
        <taxon>Bacteria</taxon>
        <taxon>Pseudomonadati</taxon>
        <taxon>Bacteroidota</taxon>
        <taxon>Bacteroidia</taxon>
        <taxon>Bacteroidales</taxon>
        <taxon>Prevotellaceae</taxon>
        <taxon>Alloprevotella</taxon>
    </lineage>
</organism>
<keyword evidence="4 6" id="KW-0720">Serine protease</keyword>
<proteinExistence type="inferred from homology"/>
<reference evidence="8 9" key="1">
    <citation type="submission" date="2011-08" db="EMBL/GenBank/DDBJ databases">
        <title>The Genome Sequence of Prevotella sp. oral taxon 302 str. F0323.</title>
        <authorList>
            <consortium name="The Broad Institute Genome Sequencing Platform"/>
            <person name="Earl A."/>
            <person name="Ward D."/>
            <person name="Feldgarden M."/>
            <person name="Gevers D."/>
            <person name="Izard J."/>
            <person name="Blanton J.M."/>
            <person name="Baranova O.V."/>
            <person name="Tanner A.C."/>
            <person name="Dewhirst F.E."/>
            <person name="Young S.K."/>
            <person name="Zeng Q."/>
            <person name="Gargeya S."/>
            <person name="Fitzgerald M."/>
            <person name="Haas B."/>
            <person name="Abouelleil A."/>
            <person name="Alvarado L."/>
            <person name="Arachchi H.M."/>
            <person name="Berlin A."/>
            <person name="Brown A."/>
            <person name="Chapman S.B."/>
            <person name="Chen Z."/>
            <person name="Dunbar C."/>
            <person name="Freedman E."/>
            <person name="Gearin G."/>
            <person name="Gellesch M."/>
            <person name="Goldberg J."/>
            <person name="Griggs A."/>
            <person name="Gujja S."/>
            <person name="Heiman D."/>
            <person name="Howarth C."/>
            <person name="Larson L."/>
            <person name="Lui A."/>
            <person name="MacDonald P.J.P."/>
            <person name="Montmayeur A."/>
            <person name="Murphy C."/>
            <person name="Neiman D."/>
            <person name="Pearson M."/>
            <person name="Priest M."/>
            <person name="Roberts A."/>
            <person name="Saif S."/>
            <person name="Shea T."/>
            <person name="Shenoy N."/>
            <person name="Sisk P."/>
            <person name="Stolte C."/>
            <person name="Sykes S."/>
            <person name="Wortman J."/>
            <person name="Nusbaum C."/>
            <person name="Birren B."/>
        </authorList>
    </citation>
    <scope>NUCLEOTIDE SEQUENCE [LARGE SCALE GENOMIC DNA]</scope>
    <source>
        <strain evidence="8 9">F0323</strain>
    </source>
</reference>
<dbReference type="Gene3D" id="2.60.120.1290">
    <property type="match status" value="1"/>
</dbReference>
<feature type="active site" description="Charge relay system" evidence="5 6">
    <location>
        <position position="159"/>
    </location>
</feature>
<feature type="domain" description="Peptidase S8/S53" evidence="7">
    <location>
        <begin position="457"/>
        <end position="623"/>
    </location>
</feature>
<keyword evidence="9" id="KW-1185">Reference proteome</keyword>
<feature type="domain" description="Peptidase S8/S53" evidence="7">
    <location>
        <begin position="150"/>
        <end position="320"/>
    </location>
</feature>
<dbReference type="Proteomes" id="UP000015993">
    <property type="component" value="Unassembled WGS sequence"/>
</dbReference>
<dbReference type="PROSITE" id="PS51892">
    <property type="entry name" value="SUBTILASE"/>
    <property type="match status" value="1"/>
</dbReference>
<evidence type="ECO:0000313" key="8">
    <source>
        <dbReference type="EMBL" id="EHG24273.1"/>
    </source>
</evidence>
<dbReference type="InterPro" id="IPR036852">
    <property type="entry name" value="Peptidase_S8/S53_dom_sf"/>
</dbReference>
<evidence type="ECO:0000256" key="6">
    <source>
        <dbReference type="PROSITE-ProRule" id="PRU01240"/>
    </source>
</evidence>
<dbReference type="PANTHER" id="PTHR43806">
    <property type="entry name" value="PEPTIDASE S8"/>
    <property type="match status" value="1"/>
</dbReference>
<dbReference type="GO" id="GO:0006508">
    <property type="term" value="P:proteolysis"/>
    <property type="evidence" value="ECO:0007669"/>
    <property type="project" value="UniProtKB-KW"/>
</dbReference>
<evidence type="ECO:0000256" key="5">
    <source>
        <dbReference type="PIRSR" id="PIRSR615500-1"/>
    </source>
</evidence>
<dbReference type="PROSITE" id="PS00138">
    <property type="entry name" value="SUBTILASE_SER"/>
    <property type="match status" value="1"/>
</dbReference>
<keyword evidence="2 6" id="KW-0645">Protease</keyword>
<comment type="caution">
    <text evidence="8">The sequence shown here is derived from an EMBL/GenBank/DDBJ whole genome shotgun (WGS) entry which is preliminary data.</text>
</comment>
<feature type="active site" description="Charge relay system" evidence="5 6">
    <location>
        <position position="220"/>
    </location>
</feature>
<evidence type="ECO:0000256" key="3">
    <source>
        <dbReference type="ARBA" id="ARBA00022801"/>
    </source>
</evidence>
<dbReference type="GO" id="GO:0004252">
    <property type="term" value="F:serine-type endopeptidase activity"/>
    <property type="evidence" value="ECO:0007669"/>
    <property type="project" value="UniProtKB-UniRule"/>
</dbReference>
<protein>
    <recommendedName>
        <fullName evidence="7">Peptidase S8/S53 domain-containing protein</fullName>
    </recommendedName>
</protein>
<dbReference type="InterPro" id="IPR023828">
    <property type="entry name" value="Peptidase_S8_Ser-AS"/>
</dbReference>
<accession>G5GA73</accession>
<evidence type="ECO:0000313" key="9">
    <source>
        <dbReference type="Proteomes" id="UP000015993"/>
    </source>
</evidence>
<comment type="similarity">
    <text evidence="1 6">Belongs to the peptidase S8 family.</text>
</comment>
<sequence>MTWASAYNERRNKEMGKNVLITASLFLFGVLANAQKISPYTSFLLMGNSNAAHLEPLSLNNNRVEAFISITDALALDSITFLGGEVHSQLSTSLITASLPVSRIEKVASLSGVRYVQAATEARLLLDETRRKSRIDACQTTTIGTGDYTGKGVVIGIVDNGFEYAHVDFMNSEGSDTRIKRIWDQNSTAGNAPQGYNYGTEYTSLDEMKAAKTDMYSVFHATHVAGIAAGSDMTTKFYGVAPEADLVFVSFKQGNTNIVDGIKYIFDYSKSVGKPAVVNISLGSHMGPHDGTSATDQAFAQLVGPGRIIVGACGNEGRENLHASKKFTEDDTTMKTMLGYSTSTSITKSAYVDIWGSKGADISVKVAVVDGLRGKILAESPAVSASGTKDVKFVFPDGCDVVGTVQLAATVNPDNNRTEVLLMSRATQISENRKIAIIVNGAPGDEVHMWNNATGGIFASPNKRSWTNGDNSYTVGELGGTSDNVISVGSYNSKMSYTALDGAVYDINTNLVGKKDDISTFSSVGPTVDGRTKPDITAPGAAVISATSRYYAQLNTSTAVAKSGNDYYDVNIGTSMASPAVAGTVALWLQANPQLTPTQIRDIIYATAIRDDFTGESSTDNFHWGAGKLDAYAGLKRIIESTGVSDATISDKAFKIVCNRSTRSATVYFVSKGRDAHLIVYDTMGRKMLSTDLKTSGEHVNLSQLTAGVYVFRLQLGSVSYSFKAVL</sequence>
<dbReference type="PANTHER" id="PTHR43806:SF11">
    <property type="entry name" value="CEREVISIN-RELATED"/>
    <property type="match status" value="1"/>
</dbReference>
<keyword evidence="3 6" id="KW-0378">Hydrolase</keyword>
<dbReference type="PRINTS" id="PR00723">
    <property type="entry name" value="SUBTILISIN"/>
</dbReference>
<dbReference type="InterPro" id="IPR050131">
    <property type="entry name" value="Peptidase_S8_subtilisin-like"/>
</dbReference>
<dbReference type="InterPro" id="IPR000209">
    <property type="entry name" value="Peptidase_S8/S53_dom"/>
</dbReference>
<evidence type="ECO:0000256" key="1">
    <source>
        <dbReference type="ARBA" id="ARBA00011073"/>
    </source>
</evidence>
<dbReference type="EMBL" id="ACZK01000010">
    <property type="protein sequence ID" value="EHG24273.1"/>
    <property type="molecule type" value="Genomic_DNA"/>
</dbReference>
<dbReference type="HOGENOM" id="CLU_020737_0_0_10"/>
<dbReference type="InterPro" id="IPR026444">
    <property type="entry name" value="Secre_tail"/>
</dbReference>
<evidence type="ECO:0000259" key="7">
    <source>
        <dbReference type="Pfam" id="PF00082"/>
    </source>
</evidence>
<dbReference type="eggNOG" id="COG1404">
    <property type="taxonomic scope" value="Bacteria"/>
</dbReference>
<evidence type="ECO:0000256" key="2">
    <source>
        <dbReference type="ARBA" id="ARBA00022670"/>
    </source>
</evidence>
<name>G5GA73_9BACT</name>
<dbReference type="SUPFAM" id="SSF52743">
    <property type="entry name" value="Subtilisin-like"/>
    <property type="match status" value="1"/>
</dbReference>
<gene>
    <name evidence="8" type="ORF">HMPREF9332_00474</name>
</gene>
<dbReference type="AlphaFoldDB" id="G5GA73"/>
<dbReference type="NCBIfam" id="TIGR04183">
    <property type="entry name" value="Por_Secre_tail"/>
    <property type="match status" value="1"/>
</dbReference>
<dbReference type="Gene3D" id="3.40.50.200">
    <property type="entry name" value="Peptidase S8/S53 domain"/>
    <property type="match status" value="1"/>
</dbReference>
<dbReference type="InterPro" id="IPR015500">
    <property type="entry name" value="Peptidase_S8_subtilisin-rel"/>
</dbReference>
<evidence type="ECO:0000256" key="4">
    <source>
        <dbReference type="ARBA" id="ARBA00022825"/>
    </source>
</evidence>